<dbReference type="InterPro" id="IPR021765">
    <property type="entry name" value="UstYa-like"/>
</dbReference>
<dbReference type="Pfam" id="PF11807">
    <property type="entry name" value="UstYa"/>
    <property type="match status" value="1"/>
</dbReference>
<evidence type="ECO:0000313" key="3">
    <source>
        <dbReference type="EMBL" id="APA10313.1"/>
    </source>
</evidence>
<dbReference type="OMA" id="ILHGFHN"/>
<keyword evidence="2" id="KW-0472">Membrane</keyword>
<accession>A0A1D9Q6V3</accession>
<proteinExistence type="inferred from homology"/>
<dbReference type="EMBL" id="CP017819">
    <property type="protein sequence ID" value="APA10313.1"/>
    <property type="molecule type" value="Genomic_DNA"/>
</dbReference>
<dbReference type="OrthoDB" id="3687641at2759"/>
<protein>
    <recommendedName>
        <fullName evidence="5">Oxidase ustYa</fullName>
    </recommendedName>
</protein>
<sequence length="266" mass="30887">MYRALRSNSPSRDDFPDAEKFVKVPENHDPKNVIRRNLSWFLFLLSLIVNVSLFVVITMRKDVPQCLESSKFAGLKRTVPKAWTPNSGANETEQDALWYETSYDRGQIALDDDYAKGMGLPRAQRFPWDQSKGIYLINAYHNIHCVKTIRTSVVEFHNDVPQSSPYLHVVHCLNVLRDEVMCNADDTPRYTGFQENQKSGLGQVRMCRDWKQLEAWADEHTACWRHVGEIREDGFRELDRYRFCPPGSPYEEISKTAWLRPGQSIE</sequence>
<name>A0A1D9Q6V3_SCLS1</name>
<organism evidence="3 4">
    <name type="scientific">Sclerotinia sclerotiorum (strain ATCC 18683 / 1980 / Ss-1)</name>
    <name type="common">White mold</name>
    <name type="synonym">Whetzelinia sclerotiorum</name>
    <dbReference type="NCBI Taxonomy" id="665079"/>
    <lineage>
        <taxon>Eukaryota</taxon>
        <taxon>Fungi</taxon>
        <taxon>Dikarya</taxon>
        <taxon>Ascomycota</taxon>
        <taxon>Pezizomycotina</taxon>
        <taxon>Leotiomycetes</taxon>
        <taxon>Helotiales</taxon>
        <taxon>Sclerotiniaceae</taxon>
        <taxon>Sclerotinia</taxon>
    </lineage>
</organism>
<evidence type="ECO:0000256" key="1">
    <source>
        <dbReference type="ARBA" id="ARBA00035112"/>
    </source>
</evidence>
<dbReference type="PANTHER" id="PTHR33365">
    <property type="entry name" value="YALI0B05434P"/>
    <property type="match status" value="1"/>
</dbReference>
<dbReference type="PANTHER" id="PTHR33365:SF6">
    <property type="entry name" value="OXIDASE USTYA"/>
    <property type="match status" value="1"/>
</dbReference>
<gene>
    <name evidence="3" type="ORF">sscle_06g050830</name>
</gene>
<feature type="transmembrane region" description="Helical" evidence="2">
    <location>
        <begin position="38"/>
        <end position="59"/>
    </location>
</feature>
<evidence type="ECO:0000313" key="4">
    <source>
        <dbReference type="Proteomes" id="UP000177798"/>
    </source>
</evidence>
<dbReference type="GO" id="GO:0043386">
    <property type="term" value="P:mycotoxin biosynthetic process"/>
    <property type="evidence" value="ECO:0007669"/>
    <property type="project" value="InterPro"/>
</dbReference>
<dbReference type="AlphaFoldDB" id="A0A1D9Q6V3"/>
<keyword evidence="2" id="KW-0812">Transmembrane</keyword>
<dbReference type="VEuPathDB" id="FungiDB:sscle_06g050830"/>
<evidence type="ECO:0008006" key="5">
    <source>
        <dbReference type="Google" id="ProtNLM"/>
    </source>
</evidence>
<keyword evidence="2" id="KW-1133">Transmembrane helix</keyword>
<reference evidence="4" key="1">
    <citation type="journal article" date="2017" name="Genome Biol. Evol.">
        <title>The complete genome sequence of the phytopathogenic fungus Sclerotinia sclerotiorum reveals insights into the genome architecture of broad host range pathogens.</title>
        <authorList>
            <person name="Derbyshire M."/>
            <person name="Denton-Giles M."/>
            <person name="Hegedus D."/>
            <person name="Seifbarghy S."/>
            <person name="Rollins J."/>
            <person name="van Kan J."/>
            <person name="Seidl M.F."/>
            <person name="Faino L."/>
            <person name="Mbengue M."/>
            <person name="Navaud O."/>
            <person name="Raffaele S."/>
            <person name="Hammond-Kosack K."/>
            <person name="Heard S."/>
            <person name="Oliver R."/>
        </authorList>
    </citation>
    <scope>NUCLEOTIDE SEQUENCE [LARGE SCALE GENOMIC DNA]</scope>
    <source>
        <strain evidence="4">ATCC 18683 / 1980 / Ss-1</strain>
    </source>
</reference>
<dbReference type="RefSeq" id="XP_001591783.1">
    <property type="nucleotide sequence ID" value="XM_001591733.1"/>
</dbReference>
<dbReference type="KEGG" id="ssl:SS1G_07229"/>
<evidence type="ECO:0000256" key="2">
    <source>
        <dbReference type="SAM" id="Phobius"/>
    </source>
</evidence>
<comment type="similarity">
    <text evidence="1">Belongs to the ustYa family.</text>
</comment>
<dbReference type="Proteomes" id="UP000177798">
    <property type="component" value="Chromosome 6"/>
</dbReference>